<sequence>MYEVLIPVDDDEERARAQAAAVADLPGRDEIVAHVFHVFTDNPSGASVGQHGGARRARDSLEDAGVEVELHEDGGGNPGGLIVETADDLDVDAICVGARKRSPAGKALLGSTSQDVILSSDRPVIVTGKSK</sequence>
<evidence type="ECO:0000313" key="4">
    <source>
        <dbReference type="Proteomes" id="UP001596447"/>
    </source>
</evidence>
<dbReference type="EMBL" id="JBHTAR010000011">
    <property type="protein sequence ID" value="MFC7200024.1"/>
    <property type="molecule type" value="Genomic_DNA"/>
</dbReference>
<dbReference type="Proteomes" id="UP001596447">
    <property type="component" value="Unassembled WGS sequence"/>
</dbReference>
<dbReference type="SUPFAM" id="SSF52402">
    <property type="entry name" value="Adenine nucleotide alpha hydrolases-like"/>
    <property type="match status" value="1"/>
</dbReference>
<name>A0ABD5Z4K0_9EURY</name>
<dbReference type="CDD" id="cd00293">
    <property type="entry name" value="USP-like"/>
    <property type="match status" value="1"/>
</dbReference>
<dbReference type="PANTHER" id="PTHR46268">
    <property type="entry name" value="STRESS RESPONSE PROTEIN NHAX"/>
    <property type="match status" value="1"/>
</dbReference>
<dbReference type="AlphaFoldDB" id="A0ABD5Z4K0"/>
<dbReference type="InterPro" id="IPR006016">
    <property type="entry name" value="UspA"/>
</dbReference>
<dbReference type="PANTHER" id="PTHR46268:SF6">
    <property type="entry name" value="UNIVERSAL STRESS PROTEIN UP12"/>
    <property type="match status" value="1"/>
</dbReference>
<evidence type="ECO:0000256" key="1">
    <source>
        <dbReference type="ARBA" id="ARBA00008791"/>
    </source>
</evidence>
<reference evidence="3 4" key="1">
    <citation type="journal article" date="2019" name="Int. J. Syst. Evol. Microbiol.">
        <title>The Global Catalogue of Microorganisms (GCM) 10K type strain sequencing project: providing services to taxonomists for standard genome sequencing and annotation.</title>
        <authorList>
            <consortium name="The Broad Institute Genomics Platform"/>
            <consortium name="The Broad Institute Genome Sequencing Center for Infectious Disease"/>
            <person name="Wu L."/>
            <person name="Ma J."/>
        </authorList>
    </citation>
    <scope>NUCLEOTIDE SEQUENCE [LARGE SCALE GENOMIC DNA]</scope>
    <source>
        <strain evidence="3 4">XZGYJ-43</strain>
    </source>
</reference>
<evidence type="ECO:0000313" key="3">
    <source>
        <dbReference type="EMBL" id="MFC7200024.1"/>
    </source>
</evidence>
<accession>A0ABD5Z4K0</accession>
<protein>
    <submittedName>
        <fullName evidence="3">Universal stress protein</fullName>
    </submittedName>
</protein>
<evidence type="ECO:0000259" key="2">
    <source>
        <dbReference type="Pfam" id="PF00582"/>
    </source>
</evidence>
<dbReference type="InterPro" id="IPR014729">
    <property type="entry name" value="Rossmann-like_a/b/a_fold"/>
</dbReference>
<comment type="similarity">
    <text evidence="1">Belongs to the universal stress protein A family.</text>
</comment>
<dbReference type="RefSeq" id="WP_279529944.1">
    <property type="nucleotide sequence ID" value="NZ_CP122312.1"/>
</dbReference>
<dbReference type="InterPro" id="IPR006015">
    <property type="entry name" value="Universal_stress_UspA"/>
</dbReference>
<dbReference type="Pfam" id="PF00582">
    <property type="entry name" value="Usp"/>
    <property type="match status" value="1"/>
</dbReference>
<dbReference type="Gene3D" id="3.40.50.620">
    <property type="entry name" value="HUPs"/>
    <property type="match status" value="1"/>
</dbReference>
<keyword evidence="4" id="KW-1185">Reference proteome</keyword>
<feature type="domain" description="UspA" evidence="2">
    <location>
        <begin position="4"/>
        <end position="126"/>
    </location>
</feature>
<dbReference type="PRINTS" id="PR01438">
    <property type="entry name" value="UNVRSLSTRESS"/>
</dbReference>
<proteinExistence type="inferred from homology"/>
<gene>
    <name evidence="3" type="ORF">ACFQJ9_11500</name>
</gene>
<organism evidence="3 4">
    <name type="scientific">Halospeciosus flavus</name>
    <dbReference type="NCBI Taxonomy" id="3032283"/>
    <lineage>
        <taxon>Archaea</taxon>
        <taxon>Methanobacteriati</taxon>
        <taxon>Methanobacteriota</taxon>
        <taxon>Stenosarchaea group</taxon>
        <taxon>Halobacteria</taxon>
        <taxon>Halobacteriales</taxon>
        <taxon>Halobacteriaceae</taxon>
        <taxon>Halospeciosus</taxon>
    </lineage>
</organism>
<comment type="caution">
    <text evidence="3">The sequence shown here is derived from an EMBL/GenBank/DDBJ whole genome shotgun (WGS) entry which is preliminary data.</text>
</comment>